<protein>
    <recommendedName>
        <fullName evidence="5">Pseudouridine synthase</fullName>
        <ecNumber evidence="5">5.4.99.-</ecNumber>
    </recommendedName>
</protein>
<dbReference type="Proteomes" id="UP000284416">
    <property type="component" value="Unassembled WGS sequence"/>
</dbReference>
<gene>
    <name evidence="7" type="ORF">D1B31_00725</name>
</gene>
<comment type="function">
    <text evidence="5">Responsible for synthesis of pseudouridine from uracil.</text>
</comment>
<evidence type="ECO:0000313" key="8">
    <source>
        <dbReference type="Proteomes" id="UP000284416"/>
    </source>
</evidence>
<name>A0A417YZF1_9BACI</name>
<dbReference type="EC" id="5.4.99.-" evidence="5"/>
<dbReference type="InterPro" id="IPR006225">
    <property type="entry name" value="PsdUridine_synth_RluC/D"/>
</dbReference>
<evidence type="ECO:0000256" key="4">
    <source>
        <dbReference type="PIRSR" id="PIRSR606225-1"/>
    </source>
</evidence>
<dbReference type="RefSeq" id="WP_118918843.1">
    <property type="nucleotide sequence ID" value="NZ_QWEG01000001.1"/>
</dbReference>
<dbReference type="InterPro" id="IPR006145">
    <property type="entry name" value="PsdUridine_synth_RsuA/RluA"/>
</dbReference>
<keyword evidence="3 5" id="KW-0413">Isomerase</keyword>
<proteinExistence type="inferred from homology"/>
<dbReference type="PROSITE" id="PS01129">
    <property type="entry name" value="PSI_RLU"/>
    <property type="match status" value="1"/>
</dbReference>
<dbReference type="FunFam" id="3.30.2350.10:FF:000005">
    <property type="entry name" value="Pseudouridine synthase"/>
    <property type="match status" value="1"/>
</dbReference>
<dbReference type="AlphaFoldDB" id="A0A417YZF1"/>
<dbReference type="InterPro" id="IPR020103">
    <property type="entry name" value="PsdUridine_synth_cat_dom_sf"/>
</dbReference>
<evidence type="ECO:0000313" key="7">
    <source>
        <dbReference type="EMBL" id="RHW43235.1"/>
    </source>
</evidence>
<dbReference type="PANTHER" id="PTHR21600">
    <property type="entry name" value="MITOCHONDRIAL RNA PSEUDOURIDINE SYNTHASE"/>
    <property type="match status" value="1"/>
</dbReference>
<feature type="active site" evidence="4">
    <location>
        <position position="139"/>
    </location>
</feature>
<dbReference type="GO" id="GO:0140098">
    <property type="term" value="F:catalytic activity, acting on RNA"/>
    <property type="evidence" value="ECO:0007669"/>
    <property type="project" value="UniProtKB-ARBA"/>
</dbReference>
<comment type="similarity">
    <text evidence="2 5">Belongs to the pseudouridine synthase RluA family.</text>
</comment>
<dbReference type="NCBIfam" id="TIGR00005">
    <property type="entry name" value="rluA_subfam"/>
    <property type="match status" value="1"/>
</dbReference>
<evidence type="ECO:0000256" key="2">
    <source>
        <dbReference type="ARBA" id="ARBA00010876"/>
    </source>
</evidence>
<dbReference type="Gene3D" id="3.30.2350.10">
    <property type="entry name" value="Pseudouridine synthase"/>
    <property type="match status" value="1"/>
</dbReference>
<dbReference type="InterPro" id="IPR050188">
    <property type="entry name" value="RluA_PseudoU_synthase"/>
</dbReference>
<dbReference type="CDD" id="cd02869">
    <property type="entry name" value="PseudoU_synth_RluA_like"/>
    <property type="match status" value="1"/>
</dbReference>
<dbReference type="GO" id="GO:0003723">
    <property type="term" value="F:RNA binding"/>
    <property type="evidence" value="ECO:0007669"/>
    <property type="project" value="InterPro"/>
</dbReference>
<dbReference type="GO" id="GO:0009982">
    <property type="term" value="F:pseudouridine synthase activity"/>
    <property type="evidence" value="ECO:0007669"/>
    <property type="project" value="InterPro"/>
</dbReference>
<comment type="catalytic activity">
    <reaction evidence="1 5">
        <text>a uridine in RNA = a pseudouridine in RNA</text>
        <dbReference type="Rhea" id="RHEA:48348"/>
        <dbReference type="Rhea" id="RHEA-COMP:12068"/>
        <dbReference type="Rhea" id="RHEA-COMP:12069"/>
        <dbReference type="ChEBI" id="CHEBI:65314"/>
        <dbReference type="ChEBI" id="CHEBI:65315"/>
    </reaction>
</comment>
<evidence type="ECO:0000256" key="5">
    <source>
        <dbReference type="RuleBase" id="RU362028"/>
    </source>
</evidence>
<feature type="domain" description="Pseudouridine synthase RsuA/RluA-like" evidence="6">
    <location>
        <begin position="92"/>
        <end position="242"/>
    </location>
</feature>
<evidence type="ECO:0000256" key="1">
    <source>
        <dbReference type="ARBA" id="ARBA00000073"/>
    </source>
</evidence>
<dbReference type="EMBL" id="QWEG01000001">
    <property type="protein sequence ID" value="RHW43235.1"/>
    <property type="molecule type" value="Genomic_DNA"/>
</dbReference>
<organism evidence="7 8">
    <name type="scientific">Neobacillus notoginsengisoli</name>
    <dbReference type="NCBI Taxonomy" id="1578198"/>
    <lineage>
        <taxon>Bacteria</taxon>
        <taxon>Bacillati</taxon>
        <taxon>Bacillota</taxon>
        <taxon>Bacilli</taxon>
        <taxon>Bacillales</taxon>
        <taxon>Bacillaceae</taxon>
        <taxon>Neobacillus</taxon>
    </lineage>
</organism>
<sequence>MASNRFMMQWKIDGADSGKMVREFLKENEISSTAVTDIKFKGGSIRVNSCDVTVRYRLSEGELLEVFFPEEEPSPGLQGEPIQLDIVYEDDYLLVINKPAVMNTIPSREHPSGSLANGLMGYYEKIGLKATSHIVTRLDRDTSGLVLVAKHRHVHHLLSKQQKTGEVEREYDAFAEGEFSISSGTIREPIGRKSDSIIEREVRSNGQYACTHYTVVKGYRPFTHVRLRLETGRTHQIRVHLAYIGHPLLGDDLYGGDVSLIAQQALHCRKISFFHPFRGRELSFEVPLPEDMAEVLAKYKAD</sequence>
<dbReference type="Pfam" id="PF00849">
    <property type="entry name" value="PseudoU_synth_2"/>
    <property type="match status" value="1"/>
</dbReference>
<comment type="caution">
    <text evidence="7">The sequence shown here is derived from an EMBL/GenBank/DDBJ whole genome shotgun (WGS) entry which is preliminary data.</text>
</comment>
<dbReference type="PANTHER" id="PTHR21600:SF35">
    <property type="entry name" value="PSEUDOURIDINE SYNTHASE"/>
    <property type="match status" value="1"/>
</dbReference>
<keyword evidence="8" id="KW-1185">Reference proteome</keyword>
<evidence type="ECO:0000256" key="3">
    <source>
        <dbReference type="ARBA" id="ARBA00023235"/>
    </source>
</evidence>
<evidence type="ECO:0000259" key="6">
    <source>
        <dbReference type="Pfam" id="PF00849"/>
    </source>
</evidence>
<reference evidence="7 8" key="1">
    <citation type="journal article" date="2017" name="Int. J. Syst. Evol. Microbiol.">
        <title>Bacillus notoginsengisoli sp. nov., a novel bacterium isolated from the rhizosphere of Panax notoginseng.</title>
        <authorList>
            <person name="Zhang M.Y."/>
            <person name="Cheng J."/>
            <person name="Cai Y."/>
            <person name="Zhang T.Y."/>
            <person name="Wu Y.Y."/>
            <person name="Manikprabhu D."/>
            <person name="Li W.J."/>
            <person name="Zhang Y.X."/>
        </authorList>
    </citation>
    <scope>NUCLEOTIDE SEQUENCE [LARGE SCALE GENOMIC DNA]</scope>
    <source>
        <strain evidence="7 8">JCM 30743</strain>
    </source>
</reference>
<dbReference type="SUPFAM" id="SSF55120">
    <property type="entry name" value="Pseudouridine synthase"/>
    <property type="match status" value="1"/>
</dbReference>
<accession>A0A417YZF1</accession>
<dbReference type="InterPro" id="IPR006224">
    <property type="entry name" value="PsdUridine_synth_RluA-like_CS"/>
</dbReference>
<dbReference type="OrthoDB" id="9807829at2"/>
<dbReference type="GO" id="GO:0000455">
    <property type="term" value="P:enzyme-directed rRNA pseudouridine synthesis"/>
    <property type="evidence" value="ECO:0007669"/>
    <property type="project" value="TreeGrafter"/>
</dbReference>